<gene>
    <name evidence="5" type="primary">vapC</name>
    <name evidence="7" type="ORF">GS597_17610</name>
</gene>
<evidence type="ECO:0000256" key="3">
    <source>
        <dbReference type="ARBA" id="ARBA00022723"/>
    </source>
</evidence>
<keyword evidence="2 5" id="KW-0540">Nuclease</keyword>
<protein>
    <recommendedName>
        <fullName evidence="5">Ribonuclease VapC</fullName>
        <shortName evidence="5">RNase VapC</shortName>
        <ecNumber evidence="5">3.1.-.-</ecNumber>
    </recommendedName>
    <alternativeName>
        <fullName evidence="5">Toxin VapC</fullName>
    </alternativeName>
</protein>
<feature type="binding site" evidence="5">
    <location>
        <position position="6"/>
    </location>
    <ligand>
        <name>Mg(2+)</name>
        <dbReference type="ChEBI" id="CHEBI:18420"/>
    </ligand>
</feature>
<feature type="binding site" evidence="5">
    <location>
        <position position="106"/>
    </location>
    <ligand>
        <name>Mg(2+)</name>
        <dbReference type="ChEBI" id="CHEBI:18420"/>
    </ligand>
</feature>
<reference evidence="7" key="1">
    <citation type="submission" date="2019-12" db="EMBL/GenBank/DDBJ databases">
        <title>High-Quality draft genome sequences of three cyanobacteria isolated from the limestone walls of the Old Cathedral of Coimbra.</title>
        <authorList>
            <person name="Tiago I."/>
            <person name="Soares F."/>
            <person name="Portugal A."/>
        </authorList>
    </citation>
    <scope>NUCLEOTIDE SEQUENCE [LARGE SCALE GENOMIC DNA]</scope>
    <source>
        <strain evidence="7">C</strain>
    </source>
</reference>
<evidence type="ECO:0000256" key="4">
    <source>
        <dbReference type="ARBA" id="ARBA00022801"/>
    </source>
</evidence>
<dbReference type="AlphaFoldDB" id="A0A8K2A9H9"/>
<dbReference type="InterPro" id="IPR002716">
    <property type="entry name" value="PIN_dom"/>
</dbReference>
<dbReference type="GO" id="GO:0090729">
    <property type="term" value="F:toxin activity"/>
    <property type="evidence" value="ECO:0007669"/>
    <property type="project" value="UniProtKB-KW"/>
</dbReference>
<evidence type="ECO:0000256" key="5">
    <source>
        <dbReference type="HAMAP-Rule" id="MF_00265"/>
    </source>
</evidence>
<comment type="function">
    <text evidence="5">Toxic component of a toxin-antitoxin (TA) system. An RNase.</text>
</comment>
<dbReference type="EMBL" id="WVIC01000046">
    <property type="protein sequence ID" value="NCJ08289.1"/>
    <property type="molecule type" value="Genomic_DNA"/>
</dbReference>
<dbReference type="EC" id="3.1.-.-" evidence="5"/>
<comment type="cofactor">
    <cofactor evidence="5">
        <name>Mg(2+)</name>
        <dbReference type="ChEBI" id="CHEBI:18420"/>
    </cofactor>
</comment>
<proteinExistence type="inferred from homology"/>
<keyword evidence="3 5" id="KW-0479">Metal-binding</keyword>
<dbReference type="Pfam" id="PF01850">
    <property type="entry name" value="PIN"/>
    <property type="match status" value="1"/>
</dbReference>
<keyword evidence="5" id="KW-0460">Magnesium</keyword>
<dbReference type="InterPro" id="IPR029060">
    <property type="entry name" value="PIN-like_dom_sf"/>
</dbReference>
<sequence>MKILYDTSVLIAALLIEHSRHALAFPKLELARRGEVQGYLSTHSLAELYSVMTRLPPPLRVLPNEAEAAITDLLEYLQAVSLVAEDYQKVVARMASLELVGGGVFDAVIAQAALKVGVDQLLTLNSKDFIRLGDEIAVIVQVPELTD</sequence>
<feature type="domain" description="PIN" evidence="6">
    <location>
        <begin position="3"/>
        <end position="132"/>
    </location>
</feature>
<keyword evidence="4 5" id="KW-0378">Hydrolase</keyword>
<accession>A0A8K2A9H9</accession>
<keyword evidence="5" id="KW-0800">Toxin</keyword>
<dbReference type="Gene3D" id="3.40.50.1010">
    <property type="entry name" value="5'-nuclease"/>
    <property type="match status" value="1"/>
</dbReference>
<evidence type="ECO:0000256" key="2">
    <source>
        <dbReference type="ARBA" id="ARBA00022722"/>
    </source>
</evidence>
<dbReference type="Proteomes" id="UP000607397">
    <property type="component" value="Unassembled WGS sequence"/>
</dbReference>
<name>A0A8K2A9H9_9CYAN</name>
<dbReference type="InterPro" id="IPR022907">
    <property type="entry name" value="VapC_family"/>
</dbReference>
<keyword evidence="8" id="KW-1185">Reference proteome</keyword>
<evidence type="ECO:0000256" key="1">
    <source>
        <dbReference type="ARBA" id="ARBA00022649"/>
    </source>
</evidence>
<dbReference type="HAMAP" id="MF_00265">
    <property type="entry name" value="VapC_Nob1"/>
    <property type="match status" value="1"/>
</dbReference>
<dbReference type="GO" id="GO:0016787">
    <property type="term" value="F:hydrolase activity"/>
    <property type="evidence" value="ECO:0007669"/>
    <property type="project" value="UniProtKB-KW"/>
</dbReference>
<dbReference type="RefSeq" id="WP_161826761.1">
    <property type="nucleotide sequence ID" value="NZ_WVIC01000046.1"/>
</dbReference>
<dbReference type="GO" id="GO:0000287">
    <property type="term" value="F:magnesium ion binding"/>
    <property type="evidence" value="ECO:0007669"/>
    <property type="project" value="UniProtKB-UniRule"/>
</dbReference>
<evidence type="ECO:0000313" key="7">
    <source>
        <dbReference type="EMBL" id="NCJ08289.1"/>
    </source>
</evidence>
<evidence type="ECO:0000259" key="6">
    <source>
        <dbReference type="Pfam" id="PF01850"/>
    </source>
</evidence>
<comment type="similarity">
    <text evidence="5">Belongs to the PINc/VapC protein family.</text>
</comment>
<keyword evidence="1 5" id="KW-1277">Toxin-antitoxin system</keyword>
<comment type="caution">
    <text evidence="7">The sequence shown here is derived from an EMBL/GenBank/DDBJ whole genome shotgun (WGS) entry which is preliminary data.</text>
</comment>
<evidence type="ECO:0000313" key="8">
    <source>
        <dbReference type="Proteomes" id="UP000607397"/>
    </source>
</evidence>
<dbReference type="SUPFAM" id="SSF88723">
    <property type="entry name" value="PIN domain-like"/>
    <property type="match status" value="1"/>
</dbReference>
<dbReference type="GO" id="GO:0004540">
    <property type="term" value="F:RNA nuclease activity"/>
    <property type="evidence" value="ECO:0007669"/>
    <property type="project" value="InterPro"/>
</dbReference>
<organism evidence="7 8">
    <name type="scientific">Petrachloros mirabilis ULC683</name>
    <dbReference type="NCBI Taxonomy" id="2781853"/>
    <lineage>
        <taxon>Bacteria</taxon>
        <taxon>Bacillati</taxon>
        <taxon>Cyanobacteriota</taxon>
        <taxon>Cyanophyceae</taxon>
        <taxon>Synechococcales</taxon>
        <taxon>Petrachlorosaceae</taxon>
        <taxon>Petrachloros</taxon>
        <taxon>Petrachloros mirabilis</taxon>
    </lineage>
</organism>